<dbReference type="EMBL" id="MNPL01006713">
    <property type="protein sequence ID" value="OQR75178.1"/>
    <property type="molecule type" value="Genomic_DNA"/>
</dbReference>
<evidence type="ECO:0000256" key="5">
    <source>
        <dbReference type="ARBA" id="ARBA00023298"/>
    </source>
</evidence>
<keyword evidence="5" id="KW-0472">Membrane</keyword>
<evidence type="ECO:0000256" key="3">
    <source>
        <dbReference type="ARBA" id="ARBA00022537"/>
    </source>
</evidence>
<keyword evidence="3" id="KW-1052">Target cell membrane</keyword>
<dbReference type="InParanoid" id="A0A1V9XPB0"/>
<dbReference type="GO" id="GO:0006887">
    <property type="term" value="P:exocytosis"/>
    <property type="evidence" value="ECO:0007669"/>
    <property type="project" value="UniProtKB-KW"/>
</dbReference>
<evidence type="ECO:0000256" key="2">
    <source>
        <dbReference type="ARBA" id="ARBA00022483"/>
    </source>
</evidence>
<name>A0A1V9XPB0_9ACAR</name>
<comment type="subcellular location">
    <subcellularLocation>
        <location evidence="1">Target cell membrane</location>
    </subcellularLocation>
</comment>
<reference evidence="6 7" key="1">
    <citation type="journal article" date="2017" name="Gigascience">
        <title>Draft genome of the honey bee ectoparasitic mite, Tropilaelaps mercedesae, is shaped by the parasitic life history.</title>
        <authorList>
            <person name="Dong X."/>
            <person name="Armstrong S.D."/>
            <person name="Xia D."/>
            <person name="Makepeace B.L."/>
            <person name="Darby A.C."/>
            <person name="Kadowaki T."/>
        </authorList>
    </citation>
    <scope>NUCLEOTIDE SEQUENCE [LARGE SCALE GENOMIC DNA]</scope>
    <source>
        <strain evidence="6">Wuxi-XJTLU</strain>
    </source>
</reference>
<dbReference type="Gene3D" id="1.25.40.20">
    <property type="entry name" value="Ankyrin repeat-containing domain"/>
    <property type="match status" value="1"/>
</dbReference>
<organism evidence="6 7">
    <name type="scientific">Tropilaelaps mercedesae</name>
    <dbReference type="NCBI Taxonomy" id="418985"/>
    <lineage>
        <taxon>Eukaryota</taxon>
        <taxon>Metazoa</taxon>
        <taxon>Ecdysozoa</taxon>
        <taxon>Arthropoda</taxon>
        <taxon>Chelicerata</taxon>
        <taxon>Arachnida</taxon>
        <taxon>Acari</taxon>
        <taxon>Parasitiformes</taxon>
        <taxon>Mesostigmata</taxon>
        <taxon>Gamasina</taxon>
        <taxon>Dermanyssoidea</taxon>
        <taxon>Laelapidae</taxon>
        <taxon>Tropilaelaps</taxon>
    </lineage>
</organism>
<evidence type="ECO:0000256" key="1">
    <source>
        <dbReference type="ARBA" id="ARBA00004175"/>
    </source>
</evidence>
<comment type="caution">
    <text evidence="6">The sequence shown here is derived from an EMBL/GenBank/DDBJ whole genome shotgun (WGS) entry which is preliminary data.</text>
</comment>
<dbReference type="GO" id="GO:0044218">
    <property type="term" value="C:other organism cell membrane"/>
    <property type="evidence" value="ECO:0007669"/>
    <property type="project" value="UniProtKB-KW"/>
</dbReference>
<dbReference type="SUPFAM" id="SSF48403">
    <property type="entry name" value="Ankyrin repeat"/>
    <property type="match status" value="1"/>
</dbReference>
<accession>A0A1V9XPB0</accession>
<gene>
    <name evidence="6" type="ORF">BIW11_08595</name>
</gene>
<dbReference type="GO" id="GO:0044231">
    <property type="term" value="C:host cell presynaptic membrane"/>
    <property type="evidence" value="ECO:0007669"/>
    <property type="project" value="UniProtKB-KW"/>
</dbReference>
<protein>
    <submittedName>
        <fullName evidence="6">Uncharacterized protein</fullName>
    </submittedName>
</protein>
<evidence type="ECO:0000313" key="6">
    <source>
        <dbReference type="EMBL" id="OQR75178.1"/>
    </source>
</evidence>
<keyword evidence="4" id="KW-0528">Neurotoxin</keyword>
<keyword evidence="4" id="KW-0800">Toxin</keyword>
<dbReference type="Proteomes" id="UP000192247">
    <property type="component" value="Unassembled WGS sequence"/>
</dbReference>
<keyword evidence="7" id="KW-1185">Reference proteome</keyword>
<keyword evidence="4" id="KW-0638">Presynaptic neurotoxin</keyword>
<sequence length="572" mass="64236">METSTMESSGTNSTFPDIGDISPIKSSSYDFGDHLGAIRRQLRDELRVRNQMSDEIREVLRDLSVDERQVVVDRNCFALKECQRTRDMEFLIEKCAATILKGGAHCPLCIAIRYGDVDRVSIYVEYLLGKRPLKYRPDQRQSGAQFLTQLLVGNLLPQPLTPEAENTADLLIFHGASLKKEVHGGTLVEWAVRHGRRDWVRYLLDKEALPWQTPGGGRNALRLAAILRATAIFEEILLRPNVSASAQQEAEKLWDCANVIASNGCHGSAVPAWLTIDSGDHFLGGNSKNLPYRPDTNDKVKSVINAVGFVEKTFGQIPPTFAHDVLQHSSMYLPRVGSTTSDIVDLVIAVIDAVDEYTFSSRYLSQEDLIRVIRASRNDLRIPYLSRLLVRYCQRQLIRFDAQDRLQDWPSLASTLLELALANTACTRQLEELVRSLIDYGTYVGLSGMLVYDDTPLSATRLRRADAVGKLVHEAACCQLNYPDQCLANPPPHWRLRTLKCSAAHRLNRCLTIDQFSKLPNVIIHVHGMLIPLPYLVDSHNAGLLRSQRLQRPVEPACSCFGLTSKHIYSTY</sequence>
<keyword evidence="5" id="KW-1053">Target membrane</keyword>
<proteinExistence type="predicted"/>
<evidence type="ECO:0000313" key="7">
    <source>
        <dbReference type="Proteomes" id="UP000192247"/>
    </source>
</evidence>
<keyword evidence="2" id="KW-0268">Exocytosis</keyword>
<evidence type="ECO:0000256" key="4">
    <source>
        <dbReference type="ARBA" id="ARBA00023028"/>
    </source>
</evidence>
<dbReference type="AlphaFoldDB" id="A0A1V9XPB0"/>
<dbReference type="InterPro" id="IPR036770">
    <property type="entry name" value="Ankyrin_rpt-contain_sf"/>
</dbReference>